<dbReference type="AlphaFoldDB" id="F4QP71"/>
<dbReference type="HOGENOM" id="CLU_023627_0_0_5"/>
<dbReference type="PANTHER" id="PTHR43737">
    <property type="entry name" value="BLL7424 PROTEIN"/>
    <property type="match status" value="1"/>
</dbReference>
<sequence length="525" mass="58272">MLNYTETEAARFLLQAQFSLTTEDITAVRQQTYSTWLDNQFAAAPSQTGTAWLDGQTHGTPKADGNYFNPSMGDWMAWRMMMTGSDQVRKRLALALSEMLVTSLSPIDGFWPPYVIAGYWDMLTANVFGNFRTLIEEVTLNPSMGFFLNTKGNQKEDPSTGRVPDENYAREIMQLFTIGLYELNLDGTVKTNSAGQPIETYVQSDITNLARVFTGYDWNYSRVTWQNTVFLPYAIPTTEFTRDRMALDASKHSDLAVTFLGTTIPANTPGATALQTALNTLFNHPNVGPFFARQMIQRLVTSNPSPAYIQRVATAFNNNGAGVRGDLKAVWKAILTDVEARTLPTSPRAGKLREPIVRWAQWARTFNVTSATGKWEIYDTSNADTGLGQSPLRSPSVFNFFRPGYVPPQTQFATDGDVAPEFQIHNETSTAGYINFLAWSMANGYNDVKPSYSNVLSLVTDSKGLLDWLNLRFTANQISPATITLMQAALDANPVTAASTDAQKMDRIHGALLMVMACPEYIVQK</sequence>
<dbReference type="EMBL" id="GL883078">
    <property type="protein sequence ID" value="EGF91129.1"/>
    <property type="molecule type" value="Genomic_DNA"/>
</dbReference>
<evidence type="ECO:0008006" key="3">
    <source>
        <dbReference type="Google" id="ProtNLM"/>
    </source>
</evidence>
<evidence type="ECO:0000313" key="2">
    <source>
        <dbReference type="Proteomes" id="UP000006512"/>
    </source>
</evidence>
<dbReference type="RefSeq" id="WP_006273321.1">
    <property type="nucleotide sequence ID" value="NZ_GL883078.1"/>
</dbReference>
<dbReference type="PANTHER" id="PTHR43737:SF1">
    <property type="entry name" value="DUF1501 DOMAIN-CONTAINING PROTEIN"/>
    <property type="match status" value="1"/>
</dbReference>
<dbReference type="InterPro" id="IPR014917">
    <property type="entry name" value="DUF1800"/>
</dbReference>
<dbReference type="Pfam" id="PF08811">
    <property type="entry name" value="DUF1800"/>
    <property type="match status" value="1"/>
</dbReference>
<proteinExistence type="predicted"/>
<reference evidence="2" key="1">
    <citation type="submission" date="2011-03" db="EMBL/GenBank/DDBJ databases">
        <title>Draft genome sequence of Brevundimonas diminuta.</title>
        <authorList>
            <person name="Brown P.J.B."/>
            <person name="Buechlein A."/>
            <person name="Hemmerich C."/>
            <person name="Brun Y.V."/>
        </authorList>
    </citation>
    <scope>NUCLEOTIDE SEQUENCE [LARGE SCALE GENOMIC DNA]</scope>
    <source>
        <strain evidence="2">C19</strain>
    </source>
</reference>
<name>F4QP71_9CAUL</name>
<organism evidence="1 2">
    <name type="scientific">Asticcacaulis biprosthecium C19</name>
    <dbReference type="NCBI Taxonomy" id="715226"/>
    <lineage>
        <taxon>Bacteria</taxon>
        <taxon>Pseudomonadati</taxon>
        <taxon>Pseudomonadota</taxon>
        <taxon>Alphaproteobacteria</taxon>
        <taxon>Caulobacterales</taxon>
        <taxon>Caulobacteraceae</taxon>
        <taxon>Asticcacaulis</taxon>
    </lineage>
</organism>
<protein>
    <recommendedName>
        <fullName evidence="3">DUF1800 domain-containing protein</fullName>
    </recommendedName>
</protein>
<dbReference type="eggNOG" id="COG5267">
    <property type="taxonomic scope" value="Bacteria"/>
</dbReference>
<accession>F4QP71</accession>
<dbReference type="Proteomes" id="UP000006512">
    <property type="component" value="Unassembled WGS sequence"/>
</dbReference>
<gene>
    <name evidence="1" type="ORF">ABI_25430</name>
</gene>
<keyword evidence="2" id="KW-1185">Reference proteome</keyword>
<evidence type="ECO:0000313" key="1">
    <source>
        <dbReference type="EMBL" id="EGF91129.1"/>
    </source>
</evidence>
<dbReference type="STRING" id="715226.ABI_25430"/>